<feature type="transmembrane region" description="Helical" evidence="1">
    <location>
        <begin position="111"/>
        <end position="131"/>
    </location>
</feature>
<protein>
    <submittedName>
        <fullName evidence="2">Uncharacterized protein</fullName>
    </submittedName>
</protein>
<dbReference type="EMBL" id="JASNJD010000006">
    <property type="protein sequence ID" value="MDK3017986.1"/>
    <property type="molecule type" value="Genomic_DNA"/>
</dbReference>
<dbReference type="Proteomes" id="UP001243757">
    <property type="component" value="Unassembled WGS sequence"/>
</dbReference>
<evidence type="ECO:0000313" key="3">
    <source>
        <dbReference type="Proteomes" id="UP001243757"/>
    </source>
</evidence>
<keyword evidence="3" id="KW-1185">Reference proteome</keyword>
<sequence length="160" mass="17135">MAITLGRNAFLREVLLAALLSLSLPMVSLAGVYFYLQGGDVNLIGLFVSVITISALTAIPLIFYASLRLNAATLARERAYSGAPEQLIHKPLEGPLLLRRSMVAGSVKSRILAMLPGCIGFGLEFALMYYLTSGSGFFFLHALTGAMLIIQASIAANLLR</sequence>
<name>A0ABT7F049_9RHOB</name>
<accession>A0ABT7F049</accession>
<dbReference type="RefSeq" id="WP_284480801.1">
    <property type="nucleotide sequence ID" value="NZ_JASNJD010000006.1"/>
</dbReference>
<proteinExistence type="predicted"/>
<feature type="transmembrane region" description="Helical" evidence="1">
    <location>
        <begin position="42"/>
        <end position="67"/>
    </location>
</feature>
<organism evidence="2 3">
    <name type="scientific">Pseudodonghicola flavimaris</name>
    <dbReference type="NCBI Taxonomy" id="3050036"/>
    <lineage>
        <taxon>Bacteria</taxon>
        <taxon>Pseudomonadati</taxon>
        <taxon>Pseudomonadota</taxon>
        <taxon>Alphaproteobacteria</taxon>
        <taxon>Rhodobacterales</taxon>
        <taxon>Paracoccaceae</taxon>
        <taxon>Pseudodonghicola</taxon>
    </lineage>
</organism>
<evidence type="ECO:0000313" key="2">
    <source>
        <dbReference type="EMBL" id="MDK3017986.1"/>
    </source>
</evidence>
<comment type="caution">
    <text evidence="2">The sequence shown here is derived from an EMBL/GenBank/DDBJ whole genome shotgun (WGS) entry which is preliminary data.</text>
</comment>
<evidence type="ECO:0000256" key="1">
    <source>
        <dbReference type="SAM" id="Phobius"/>
    </source>
</evidence>
<feature type="transmembrane region" description="Helical" evidence="1">
    <location>
        <begin position="137"/>
        <end position="159"/>
    </location>
</feature>
<feature type="transmembrane region" description="Helical" evidence="1">
    <location>
        <begin position="14"/>
        <end position="36"/>
    </location>
</feature>
<keyword evidence="1" id="KW-0812">Transmembrane</keyword>
<gene>
    <name evidence="2" type="ORF">QO033_09875</name>
</gene>
<reference evidence="2 3" key="1">
    <citation type="submission" date="2023-05" db="EMBL/GenBank/DDBJ databases">
        <title>Pseudodonghicola sp. nov.</title>
        <authorList>
            <person name="Huang J."/>
        </authorList>
    </citation>
    <scope>NUCLEOTIDE SEQUENCE [LARGE SCALE GENOMIC DNA]</scope>
    <source>
        <strain evidence="2 3">IC7</strain>
    </source>
</reference>
<keyword evidence="1" id="KW-1133">Transmembrane helix</keyword>
<keyword evidence="1" id="KW-0472">Membrane</keyword>